<dbReference type="Gene3D" id="1.10.443.10">
    <property type="entry name" value="Intergrase catalytic core"/>
    <property type="match status" value="1"/>
</dbReference>
<evidence type="ECO:0000313" key="4">
    <source>
        <dbReference type="Proteomes" id="UP000221011"/>
    </source>
</evidence>
<dbReference type="RefSeq" id="WP_324965826.1">
    <property type="nucleotide sequence ID" value="NZ_CP022685.1"/>
</dbReference>
<dbReference type="InterPro" id="IPR011010">
    <property type="entry name" value="DNA_brk_join_enz"/>
</dbReference>
<dbReference type="AlphaFoldDB" id="A0A291QMS3"/>
<sequence>MTEEAVGLYVDYVHERDEVAVLSPEAWASDMVFVNLFRGPIGRAMTYSAVKDMFDRLARRVCLVLRPHMLRHSAATEWIRSGEPRDVVSALLGHQSPSSLAPYLHVSDAEMRTAIENAAARRELAGAR</sequence>
<proteinExistence type="predicted"/>
<dbReference type="GO" id="GO:0003677">
    <property type="term" value="F:DNA binding"/>
    <property type="evidence" value="ECO:0007669"/>
    <property type="project" value="InterPro"/>
</dbReference>
<dbReference type="KEGG" id="sfk:KY5_7745"/>
<feature type="domain" description="Tyr recombinase" evidence="2">
    <location>
        <begin position="1"/>
        <end position="116"/>
    </location>
</feature>
<dbReference type="SUPFAM" id="SSF56349">
    <property type="entry name" value="DNA breaking-rejoining enzymes"/>
    <property type="match status" value="1"/>
</dbReference>
<gene>
    <name evidence="3" type="ORF">KY5_7745</name>
</gene>
<dbReference type="EMBL" id="CP022685">
    <property type="protein sequence ID" value="ATL32763.1"/>
    <property type="molecule type" value="Genomic_DNA"/>
</dbReference>
<dbReference type="Proteomes" id="UP000221011">
    <property type="component" value="Chromosome"/>
</dbReference>
<dbReference type="GO" id="GO:0015074">
    <property type="term" value="P:DNA integration"/>
    <property type="evidence" value="ECO:0007669"/>
    <property type="project" value="InterPro"/>
</dbReference>
<accession>A0A291QMS3</accession>
<dbReference type="PROSITE" id="PS51898">
    <property type="entry name" value="TYR_RECOMBINASE"/>
    <property type="match status" value="1"/>
</dbReference>
<evidence type="ECO:0000256" key="1">
    <source>
        <dbReference type="ARBA" id="ARBA00023172"/>
    </source>
</evidence>
<keyword evidence="4" id="KW-1185">Reference proteome</keyword>
<dbReference type="Pfam" id="PF00589">
    <property type="entry name" value="Phage_integrase"/>
    <property type="match status" value="1"/>
</dbReference>
<dbReference type="InterPro" id="IPR002104">
    <property type="entry name" value="Integrase_catalytic"/>
</dbReference>
<evidence type="ECO:0000313" key="3">
    <source>
        <dbReference type="EMBL" id="ATL32763.1"/>
    </source>
</evidence>
<dbReference type="InterPro" id="IPR013762">
    <property type="entry name" value="Integrase-like_cat_sf"/>
</dbReference>
<protein>
    <submittedName>
        <fullName evidence="3">Transposase</fullName>
    </submittedName>
</protein>
<keyword evidence="1" id="KW-0233">DNA recombination</keyword>
<dbReference type="GO" id="GO:0006310">
    <property type="term" value="P:DNA recombination"/>
    <property type="evidence" value="ECO:0007669"/>
    <property type="project" value="UniProtKB-KW"/>
</dbReference>
<evidence type="ECO:0000259" key="2">
    <source>
        <dbReference type="PROSITE" id="PS51898"/>
    </source>
</evidence>
<name>A0A291QMS3_9ACTN</name>
<reference evidence="3 4" key="1">
    <citation type="submission" date="2017-08" db="EMBL/GenBank/DDBJ databases">
        <title>Complete Genome Sequence of Streptomyces formicae KY5, the formicamycin producer.</title>
        <authorList>
            <person name="Holmes N.A."/>
            <person name="Devine R."/>
            <person name="Qin Z."/>
            <person name="Seipke R.F."/>
            <person name="Wilkinson B."/>
            <person name="Hutchings M.I."/>
        </authorList>
    </citation>
    <scope>NUCLEOTIDE SEQUENCE [LARGE SCALE GENOMIC DNA]</scope>
    <source>
        <strain evidence="3 4">KY5</strain>
    </source>
</reference>
<organism evidence="3 4">
    <name type="scientific">Streptomyces formicae</name>
    <dbReference type="NCBI Taxonomy" id="1616117"/>
    <lineage>
        <taxon>Bacteria</taxon>
        <taxon>Bacillati</taxon>
        <taxon>Actinomycetota</taxon>
        <taxon>Actinomycetes</taxon>
        <taxon>Kitasatosporales</taxon>
        <taxon>Streptomycetaceae</taxon>
        <taxon>Streptomyces</taxon>
    </lineage>
</organism>